<evidence type="ECO:0008006" key="5">
    <source>
        <dbReference type="Google" id="ProtNLM"/>
    </source>
</evidence>
<dbReference type="EMBL" id="PCSZ01000019">
    <property type="protein sequence ID" value="PIP60888.1"/>
    <property type="molecule type" value="Genomic_DNA"/>
</dbReference>
<keyword evidence="2" id="KW-0378">Hydrolase</keyword>
<dbReference type="InterPro" id="IPR051201">
    <property type="entry name" value="Chloro_Bact_Ser_Proteases"/>
</dbReference>
<evidence type="ECO:0000313" key="4">
    <source>
        <dbReference type="Proteomes" id="UP000231581"/>
    </source>
</evidence>
<name>A0A2H0BV78_9BACT</name>
<gene>
    <name evidence="3" type="ORF">COX00_00715</name>
</gene>
<dbReference type="PANTHER" id="PTHR43343:SF3">
    <property type="entry name" value="PROTEASE DO-LIKE 8, CHLOROPLASTIC"/>
    <property type="match status" value="1"/>
</dbReference>
<sequence length="270" mass="28097">MDMKEGRFFSKVILVGFAAGLISGAMGGIGLTYAFHAGWIGPYGLEVGQGSSVSVSALHPKESDDQIISVVARALPSVVSIEISADVSQLSSASDGTGQNFFNDPFFNFPLPEQPDTSSTASTSTQKQLIGGGTGFFISSDGLIATNKHVIQDKNAEYTVVLQNGEKYVAKVVAIDPVLDLGMLKIEGDHFPYLELGDSDGARIGQTVIAIGNALGEFQNTVTKGVISGKDRNLIAGDIFGTDIIEGAIQTDAAINPGNSGGPLLDLNGK</sequence>
<evidence type="ECO:0000256" key="2">
    <source>
        <dbReference type="ARBA" id="ARBA00022801"/>
    </source>
</evidence>
<evidence type="ECO:0000313" key="3">
    <source>
        <dbReference type="EMBL" id="PIP60888.1"/>
    </source>
</evidence>
<organism evidence="3 4">
    <name type="scientific">Candidatus Uhrbacteria bacterium CG22_combo_CG10-13_8_21_14_all_47_17</name>
    <dbReference type="NCBI Taxonomy" id="1975041"/>
    <lineage>
        <taxon>Bacteria</taxon>
        <taxon>Candidatus Uhriibacteriota</taxon>
    </lineage>
</organism>
<dbReference type="AlphaFoldDB" id="A0A2H0BV78"/>
<dbReference type="PRINTS" id="PR00834">
    <property type="entry name" value="PROTEASES2C"/>
</dbReference>
<dbReference type="SUPFAM" id="SSF50494">
    <property type="entry name" value="Trypsin-like serine proteases"/>
    <property type="match status" value="1"/>
</dbReference>
<dbReference type="GO" id="GO:0006508">
    <property type="term" value="P:proteolysis"/>
    <property type="evidence" value="ECO:0007669"/>
    <property type="project" value="UniProtKB-KW"/>
</dbReference>
<comment type="caution">
    <text evidence="3">The sequence shown here is derived from an EMBL/GenBank/DDBJ whole genome shotgun (WGS) entry which is preliminary data.</text>
</comment>
<evidence type="ECO:0000256" key="1">
    <source>
        <dbReference type="ARBA" id="ARBA00022670"/>
    </source>
</evidence>
<dbReference type="Proteomes" id="UP000231581">
    <property type="component" value="Unassembled WGS sequence"/>
</dbReference>
<dbReference type="Gene3D" id="2.40.10.120">
    <property type="match status" value="1"/>
</dbReference>
<proteinExistence type="predicted"/>
<dbReference type="InterPro" id="IPR009003">
    <property type="entry name" value="Peptidase_S1_PA"/>
</dbReference>
<protein>
    <recommendedName>
        <fullName evidence="5">Peptidase S1</fullName>
    </recommendedName>
</protein>
<accession>A0A2H0BV78</accession>
<dbReference type="PANTHER" id="PTHR43343">
    <property type="entry name" value="PEPTIDASE S12"/>
    <property type="match status" value="1"/>
</dbReference>
<dbReference type="GO" id="GO:0004252">
    <property type="term" value="F:serine-type endopeptidase activity"/>
    <property type="evidence" value="ECO:0007669"/>
    <property type="project" value="InterPro"/>
</dbReference>
<reference evidence="3 4" key="1">
    <citation type="submission" date="2017-09" db="EMBL/GenBank/DDBJ databases">
        <title>Depth-based differentiation of microbial function through sediment-hosted aquifers and enrichment of novel symbionts in the deep terrestrial subsurface.</title>
        <authorList>
            <person name="Probst A.J."/>
            <person name="Ladd B."/>
            <person name="Jarett J.K."/>
            <person name="Geller-Mcgrath D.E."/>
            <person name="Sieber C.M."/>
            <person name="Emerson J.B."/>
            <person name="Anantharaman K."/>
            <person name="Thomas B.C."/>
            <person name="Malmstrom R."/>
            <person name="Stieglmeier M."/>
            <person name="Klingl A."/>
            <person name="Woyke T."/>
            <person name="Ryan C.M."/>
            <person name="Banfield J.F."/>
        </authorList>
    </citation>
    <scope>NUCLEOTIDE SEQUENCE [LARGE SCALE GENOMIC DNA]</scope>
    <source>
        <strain evidence="3">CG22_combo_CG10-13_8_21_14_all_47_17</strain>
    </source>
</reference>
<dbReference type="InterPro" id="IPR001940">
    <property type="entry name" value="Peptidase_S1C"/>
</dbReference>
<keyword evidence="1" id="KW-0645">Protease</keyword>
<dbReference type="Pfam" id="PF13365">
    <property type="entry name" value="Trypsin_2"/>
    <property type="match status" value="1"/>
</dbReference>
<feature type="non-terminal residue" evidence="3">
    <location>
        <position position="270"/>
    </location>
</feature>